<evidence type="ECO:0000256" key="2">
    <source>
        <dbReference type="ARBA" id="ARBA00013194"/>
    </source>
</evidence>
<protein>
    <recommendedName>
        <fullName evidence="2">peptidylprolyl isomerase</fullName>
        <ecNumber evidence="2">5.2.1.8</ecNumber>
    </recommendedName>
</protein>
<dbReference type="InterPro" id="IPR051370">
    <property type="entry name" value="PPIase_Pin1"/>
</dbReference>
<evidence type="ECO:0000256" key="4">
    <source>
        <dbReference type="ARBA" id="ARBA00023235"/>
    </source>
</evidence>
<evidence type="ECO:0000256" key="5">
    <source>
        <dbReference type="SAM" id="MobiDB-lite"/>
    </source>
</evidence>
<dbReference type="Gene3D" id="3.10.50.40">
    <property type="match status" value="1"/>
</dbReference>
<sequence length="97" mass="11162">MAAEQRASHILIKHKGSRRKASLKDPEGRVISATTRDDAVRQILALRDDFMRTARRLTVLTDSGSDNVGSDCPIFYRRKKAQREMAEAKMQLDRWNF</sequence>
<dbReference type="GO" id="GO:0005829">
    <property type="term" value="C:cytosol"/>
    <property type="evidence" value="ECO:0007669"/>
    <property type="project" value="TreeGrafter"/>
</dbReference>
<comment type="catalytic activity">
    <reaction evidence="1">
        <text>[protein]-peptidylproline (omega=180) = [protein]-peptidylproline (omega=0)</text>
        <dbReference type="Rhea" id="RHEA:16237"/>
        <dbReference type="Rhea" id="RHEA-COMP:10747"/>
        <dbReference type="Rhea" id="RHEA-COMP:10748"/>
        <dbReference type="ChEBI" id="CHEBI:83833"/>
        <dbReference type="ChEBI" id="CHEBI:83834"/>
        <dbReference type="EC" id="5.2.1.8"/>
    </reaction>
</comment>
<proteinExistence type="predicted"/>
<feature type="compositionally biased region" description="Basic residues" evidence="5">
    <location>
        <begin position="11"/>
        <end position="21"/>
    </location>
</feature>
<feature type="region of interest" description="Disordered" evidence="5">
    <location>
        <begin position="1"/>
        <end position="28"/>
    </location>
</feature>
<dbReference type="AlphaFoldDB" id="A0AAQ3JNS0"/>
<keyword evidence="4" id="KW-0413">Isomerase</keyword>
<evidence type="ECO:0000313" key="6">
    <source>
        <dbReference type="EMBL" id="WOK93484.1"/>
    </source>
</evidence>
<dbReference type="GO" id="GO:0005634">
    <property type="term" value="C:nucleus"/>
    <property type="evidence" value="ECO:0007669"/>
    <property type="project" value="TreeGrafter"/>
</dbReference>
<reference evidence="6 7" key="1">
    <citation type="submission" date="2023-10" db="EMBL/GenBank/DDBJ databases">
        <title>Chromosome-scale genome assembly provides insights into flower coloration mechanisms of Canna indica.</title>
        <authorList>
            <person name="Li C."/>
        </authorList>
    </citation>
    <scope>NUCLEOTIDE SEQUENCE [LARGE SCALE GENOMIC DNA]</scope>
    <source>
        <tissue evidence="6">Flower</tissue>
    </source>
</reference>
<dbReference type="InterPro" id="IPR046357">
    <property type="entry name" value="PPIase_dom_sf"/>
</dbReference>
<dbReference type="Proteomes" id="UP001327560">
    <property type="component" value="Chromosome 1"/>
</dbReference>
<keyword evidence="7" id="KW-1185">Reference proteome</keyword>
<dbReference type="EMBL" id="CP136890">
    <property type="protein sequence ID" value="WOK93484.1"/>
    <property type="molecule type" value="Genomic_DNA"/>
</dbReference>
<evidence type="ECO:0000313" key="7">
    <source>
        <dbReference type="Proteomes" id="UP001327560"/>
    </source>
</evidence>
<gene>
    <name evidence="6" type="ORF">Cni_G02182</name>
</gene>
<dbReference type="GO" id="GO:0003755">
    <property type="term" value="F:peptidyl-prolyl cis-trans isomerase activity"/>
    <property type="evidence" value="ECO:0007669"/>
    <property type="project" value="UniProtKB-KW"/>
</dbReference>
<name>A0AAQ3JNS0_9LILI</name>
<dbReference type="EC" id="5.2.1.8" evidence="2"/>
<evidence type="ECO:0000256" key="1">
    <source>
        <dbReference type="ARBA" id="ARBA00000971"/>
    </source>
</evidence>
<accession>A0AAQ3JNS0</accession>
<dbReference type="PANTHER" id="PTHR10657:SF4">
    <property type="entry name" value="PEPTIDYL-PROLYL CIS-TRANS ISOMERASE-RELATED"/>
    <property type="match status" value="1"/>
</dbReference>
<keyword evidence="3" id="KW-0697">Rotamase</keyword>
<dbReference type="PANTHER" id="PTHR10657">
    <property type="entry name" value="PEPTIDYL-PROLYL CIS-TRANS ISOMERASE"/>
    <property type="match status" value="1"/>
</dbReference>
<evidence type="ECO:0000256" key="3">
    <source>
        <dbReference type="ARBA" id="ARBA00023110"/>
    </source>
</evidence>
<organism evidence="6 7">
    <name type="scientific">Canna indica</name>
    <name type="common">Indian-shot</name>
    <dbReference type="NCBI Taxonomy" id="4628"/>
    <lineage>
        <taxon>Eukaryota</taxon>
        <taxon>Viridiplantae</taxon>
        <taxon>Streptophyta</taxon>
        <taxon>Embryophyta</taxon>
        <taxon>Tracheophyta</taxon>
        <taxon>Spermatophyta</taxon>
        <taxon>Magnoliopsida</taxon>
        <taxon>Liliopsida</taxon>
        <taxon>Zingiberales</taxon>
        <taxon>Cannaceae</taxon>
        <taxon>Canna</taxon>
    </lineage>
</organism>